<sequence length="167" mass="18721">MTPPPETMKTQQKIVESRREPEFHVEIPETRVEISEFRVKILEIATLTVRCLRLSPSHARDRPSNGDLATSSGQRRRTLWPMELSTRLGSSSGHRTRLKHIAIVISYLCREIAIPSSDSSYVMISNERSRVRSPSPAHSIIAIRIITVAAKVAVVASNSTLSRHNQS</sequence>
<evidence type="ECO:0000313" key="3">
    <source>
        <dbReference type="Proteomes" id="UP001187192"/>
    </source>
</evidence>
<reference evidence="2" key="1">
    <citation type="submission" date="2023-07" db="EMBL/GenBank/DDBJ databases">
        <title>draft genome sequence of fig (Ficus carica).</title>
        <authorList>
            <person name="Takahashi T."/>
            <person name="Nishimura K."/>
        </authorList>
    </citation>
    <scope>NUCLEOTIDE SEQUENCE</scope>
</reference>
<dbReference type="Proteomes" id="UP001187192">
    <property type="component" value="Unassembled WGS sequence"/>
</dbReference>
<evidence type="ECO:0000256" key="1">
    <source>
        <dbReference type="SAM" id="MobiDB-lite"/>
    </source>
</evidence>
<accession>A0AA88J1G9</accession>
<gene>
    <name evidence="2" type="ORF">TIFTF001_031743</name>
</gene>
<keyword evidence="3" id="KW-1185">Reference proteome</keyword>
<dbReference type="EMBL" id="BTGU01000132">
    <property type="protein sequence ID" value="GMN62658.1"/>
    <property type="molecule type" value="Genomic_DNA"/>
</dbReference>
<dbReference type="AlphaFoldDB" id="A0AA88J1G9"/>
<name>A0AA88J1G9_FICCA</name>
<organism evidence="2 3">
    <name type="scientific">Ficus carica</name>
    <name type="common">Common fig</name>
    <dbReference type="NCBI Taxonomy" id="3494"/>
    <lineage>
        <taxon>Eukaryota</taxon>
        <taxon>Viridiplantae</taxon>
        <taxon>Streptophyta</taxon>
        <taxon>Embryophyta</taxon>
        <taxon>Tracheophyta</taxon>
        <taxon>Spermatophyta</taxon>
        <taxon>Magnoliopsida</taxon>
        <taxon>eudicotyledons</taxon>
        <taxon>Gunneridae</taxon>
        <taxon>Pentapetalae</taxon>
        <taxon>rosids</taxon>
        <taxon>fabids</taxon>
        <taxon>Rosales</taxon>
        <taxon>Moraceae</taxon>
        <taxon>Ficeae</taxon>
        <taxon>Ficus</taxon>
    </lineage>
</organism>
<feature type="region of interest" description="Disordered" evidence="1">
    <location>
        <begin position="1"/>
        <end position="21"/>
    </location>
</feature>
<evidence type="ECO:0000313" key="2">
    <source>
        <dbReference type="EMBL" id="GMN62658.1"/>
    </source>
</evidence>
<proteinExistence type="predicted"/>
<protein>
    <submittedName>
        <fullName evidence="2">Uncharacterized protein</fullName>
    </submittedName>
</protein>
<comment type="caution">
    <text evidence="2">The sequence shown here is derived from an EMBL/GenBank/DDBJ whole genome shotgun (WGS) entry which is preliminary data.</text>
</comment>